<feature type="binding site" evidence="6">
    <location>
        <begin position="138"/>
        <end position="139"/>
    </location>
    <ligand>
        <name>NAD(+)</name>
        <dbReference type="ChEBI" id="CHEBI:57540"/>
    </ligand>
</feature>
<feature type="active site" description="Proton acceptor" evidence="6">
    <location>
        <position position="65"/>
    </location>
</feature>
<keyword evidence="8" id="KW-1185">Reference proteome</keyword>
<accession>A0A846QLC0</accession>
<dbReference type="GO" id="GO:0046872">
    <property type="term" value="F:metal ion binding"/>
    <property type="evidence" value="ECO:0007669"/>
    <property type="project" value="UniProtKB-UniRule"/>
</dbReference>
<reference evidence="7 8" key="1">
    <citation type="submission" date="2020-03" db="EMBL/GenBank/DDBJ databases">
        <title>Genomic Encyclopedia of Type Strains, Phase IV (KMG-IV): sequencing the most valuable type-strain genomes for metagenomic binning, comparative biology and taxonomic classification.</title>
        <authorList>
            <person name="Goeker M."/>
        </authorList>
    </citation>
    <scope>NUCLEOTIDE SEQUENCE [LARGE SCALE GENOMIC DNA]</scope>
    <source>
        <strain evidence="7 8">DSM 24233</strain>
    </source>
</reference>
<comment type="catalytic activity">
    <reaction evidence="5 6">
        <text>NAD(+) + ATP = ADP + NADP(+) + H(+)</text>
        <dbReference type="Rhea" id="RHEA:18629"/>
        <dbReference type="ChEBI" id="CHEBI:15378"/>
        <dbReference type="ChEBI" id="CHEBI:30616"/>
        <dbReference type="ChEBI" id="CHEBI:57540"/>
        <dbReference type="ChEBI" id="CHEBI:58349"/>
        <dbReference type="ChEBI" id="CHEBI:456216"/>
        <dbReference type="EC" id="2.7.1.23"/>
    </reaction>
</comment>
<evidence type="ECO:0000313" key="8">
    <source>
        <dbReference type="Proteomes" id="UP000580856"/>
    </source>
</evidence>
<keyword evidence="6" id="KW-0067">ATP-binding</keyword>
<keyword evidence="1 6" id="KW-0808">Transferase</keyword>
<comment type="cofactor">
    <cofactor evidence="6">
        <name>a divalent metal cation</name>
        <dbReference type="ChEBI" id="CHEBI:60240"/>
    </cofactor>
</comment>
<dbReference type="Pfam" id="PF20143">
    <property type="entry name" value="NAD_kinase_C"/>
    <property type="match status" value="1"/>
</dbReference>
<dbReference type="PANTHER" id="PTHR20275:SF0">
    <property type="entry name" value="NAD KINASE"/>
    <property type="match status" value="1"/>
</dbReference>
<evidence type="ECO:0000256" key="3">
    <source>
        <dbReference type="ARBA" id="ARBA00022857"/>
    </source>
</evidence>
<dbReference type="Gene3D" id="2.60.200.30">
    <property type="entry name" value="Probable inorganic polyphosphate/atp-NAD kinase, domain 2"/>
    <property type="match status" value="1"/>
</dbReference>
<dbReference type="EMBL" id="JAATJA010000001">
    <property type="protein sequence ID" value="NJB66973.1"/>
    <property type="molecule type" value="Genomic_DNA"/>
</dbReference>
<dbReference type="InterPro" id="IPR017438">
    <property type="entry name" value="ATP-NAD_kinase_N"/>
</dbReference>
<comment type="similarity">
    <text evidence="6">Belongs to the NAD kinase family.</text>
</comment>
<evidence type="ECO:0000256" key="6">
    <source>
        <dbReference type="HAMAP-Rule" id="MF_00361"/>
    </source>
</evidence>
<keyword evidence="6" id="KW-0547">Nucleotide-binding</keyword>
<dbReference type="HAMAP" id="MF_00361">
    <property type="entry name" value="NAD_kinase"/>
    <property type="match status" value="1"/>
</dbReference>
<feature type="binding site" evidence="6">
    <location>
        <position position="149"/>
    </location>
    <ligand>
        <name>NAD(+)</name>
        <dbReference type="ChEBI" id="CHEBI:57540"/>
    </ligand>
</feature>
<feature type="binding site" evidence="6">
    <location>
        <position position="166"/>
    </location>
    <ligand>
        <name>NAD(+)</name>
        <dbReference type="ChEBI" id="CHEBI:57540"/>
    </ligand>
</feature>
<name>A0A846QLC0_9BACT</name>
<evidence type="ECO:0000256" key="1">
    <source>
        <dbReference type="ARBA" id="ARBA00022679"/>
    </source>
</evidence>
<dbReference type="RefSeq" id="WP_167940066.1">
    <property type="nucleotide sequence ID" value="NZ_JAATJA010000001.1"/>
</dbReference>
<keyword evidence="6" id="KW-0963">Cytoplasm</keyword>
<keyword evidence="3 6" id="KW-0521">NADP</keyword>
<dbReference type="InterPro" id="IPR016064">
    <property type="entry name" value="NAD/diacylglycerol_kinase_sf"/>
</dbReference>
<comment type="subcellular location">
    <subcellularLocation>
        <location evidence="6">Cytoplasm</location>
    </subcellularLocation>
</comment>
<dbReference type="SUPFAM" id="SSF111331">
    <property type="entry name" value="NAD kinase/diacylglycerol kinase-like"/>
    <property type="match status" value="1"/>
</dbReference>
<feature type="binding site" evidence="6">
    <location>
        <position position="238"/>
    </location>
    <ligand>
        <name>NAD(+)</name>
        <dbReference type="ChEBI" id="CHEBI:57540"/>
    </ligand>
</feature>
<evidence type="ECO:0000313" key="7">
    <source>
        <dbReference type="EMBL" id="NJB66973.1"/>
    </source>
</evidence>
<protein>
    <recommendedName>
        <fullName evidence="6">NAD kinase</fullName>
        <ecNumber evidence="6">2.7.1.23</ecNumber>
    </recommendedName>
    <alternativeName>
        <fullName evidence="6">ATP-dependent NAD kinase</fullName>
    </alternativeName>
</protein>
<evidence type="ECO:0000256" key="4">
    <source>
        <dbReference type="ARBA" id="ARBA00023027"/>
    </source>
</evidence>
<dbReference type="GO" id="GO:0019674">
    <property type="term" value="P:NAD+ metabolic process"/>
    <property type="evidence" value="ECO:0007669"/>
    <property type="project" value="InterPro"/>
</dbReference>
<dbReference type="PANTHER" id="PTHR20275">
    <property type="entry name" value="NAD KINASE"/>
    <property type="match status" value="1"/>
</dbReference>
<keyword evidence="2 6" id="KW-0418">Kinase</keyword>
<dbReference type="GO" id="GO:0005524">
    <property type="term" value="F:ATP binding"/>
    <property type="evidence" value="ECO:0007669"/>
    <property type="project" value="UniProtKB-KW"/>
</dbReference>
<dbReference type="Pfam" id="PF01513">
    <property type="entry name" value="NAD_kinase"/>
    <property type="match status" value="1"/>
</dbReference>
<dbReference type="GO" id="GO:0051287">
    <property type="term" value="F:NAD binding"/>
    <property type="evidence" value="ECO:0007669"/>
    <property type="project" value="UniProtKB-ARBA"/>
</dbReference>
<evidence type="ECO:0000256" key="5">
    <source>
        <dbReference type="ARBA" id="ARBA00047925"/>
    </source>
</evidence>
<comment type="caution">
    <text evidence="7">The sequence shown here is derived from an EMBL/GenBank/DDBJ whole genome shotgun (WGS) entry which is preliminary data.</text>
</comment>
<dbReference type="Proteomes" id="UP000580856">
    <property type="component" value="Unassembled WGS sequence"/>
</dbReference>
<feature type="binding site" evidence="6">
    <location>
        <begin position="65"/>
        <end position="66"/>
    </location>
    <ligand>
        <name>NAD(+)</name>
        <dbReference type="ChEBI" id="CHEBI:57540"/>
    </ligand>
</feature>
<dbReference type="InterPro" id="IPR002504">
    <property type="entry name" value="NADK"/>
</dbReference>
<dbReference type="GO" id="GO:0005737">
    <property type="term" value="C:cytoplasm"/>
    <property type="evidence" value="ECO:0007669"/>
    <property type="project" value="UniProtKB-SubCell"/>
</dbReference>
<proteinExistence type="inferred from homology"/>
<comment type="function">
    <text evidence="6">Involved in the regulation of the intracellular balance of NAD and NADP, and is a key enzyme in the biosynthesis of NADP. Catalyzes specifically the phosphorylation on 2'-hydroxyl of the adenosine moiety of NAD to yield NADP.</text>
</comment>
<organism evidence="7 8">
    <name type="scientific">Desulfobaculum xiamenense</name>
    <dbReference type="NCBI Taxonomy" id="995050"/>
    <lineage>
        <taxon>Bacteria</taxon>
        <taxon>Pseudomonadati</taxon>
        <taxon>Thermodesulfobacteriota</taxon>
        <taxon>Desulfovibrionia</taxon>
        <taxon>Desulfovibrionales</taxon>
        <taxon>Desulfovibrionaceae</taxon>
        <taxon>Desulfobaculum</taxon>
    </lineage>
</organism>
<dbReference type="GO" id="GO:0006741">
    <property type="term" value="P:NADP+ biosynthetic process"/>
    <property type="evidence" value="ECO:0007669"/>
    <property type="project" value="UniProtKB-UniRule"/>
</dbReference>
<gene>
    <name evidence="6" type="primary">nadK</name>
    <name evidence="7" type="ORF">GGQ74_000613</name>
</gene>
<dbReference type="EC" id="2.7.1.23" evidence="6"/>
<dbReference type="InterPro" id="IPR017437">
    <property type="entry name" value="ATP-NAD_kinase_PpnK-typ_C"/>
</dbReference>
<comment type="caution">
    <text evidence="6">Lacks conserved residue(s) required for the propagation of feature annotation.</text>
</comment>
<dbReference type="Gene3D" id="3.40.50.10330">
    <property type="entry name" value="Probable inorganic polyphosphate/atp-NAD kinase, domain 1"/>
    <property type="match status" value="1"/>
</dbReference>
<keyword evidence="4 6" id="KW-0520">NAD</keyword>
<feature type="binding site" evidence="6">
    <location>
        <position position="168"/>
    </location>
    <ligand>
        <name>NAD(+)</name>
        <dbReference type="ChEBI" id="CHEBI:57540"/>
    </ligand>
</feature>
<evidence type="ECO:0000256" key="2">
    <source>
        <dbReference type="ARBA" id="ARBA00022777"/>
    </source>
</evidence>
<feature type="binding site" evidence="6">
    <location>
        <begin position="179"/>
        <end position="184"/>
    </location>
    <ligand>
        <name>NAD(+)</name>
        <dbReference type="ChEBI" id="CHEBI:57540"/>
    </ligand>
</feature>
<dbReference type="GO" id="GO:0003951">
    <property type="term" value="F:NAD+ kinase activity"/>
    <property type="evidence" value="ECO:0007669"/>
    <property type="project" value="UniProtKB-UniRule"/>
</dbReference>
<dbReference type="AlphaFoldDB" id="A0A846QLC0"/>
<sequence>MLKDIRKIFIVTKAGEPRAAALASEVATWLASRGIDSLTVPHHCGMGNFPCSMTTCDLVLVLGGDGTMIGVAREVGGQSPMLGVNLGRVGFLTEVPADDWQQCLSDLLDGRMVVRRRLTLAYAVLRDGVRVHEGRVVNDIVVNRGSLARLIRLRVAIAGEWLGSIRADGMVVSTPTGSTAYSISSGGPIVHPDIAAVAVTPICPFMNDFRPMVLPGDCHLEIEVEEPASEVFLTLDGQECVPLALGDVIAIDAVDGGLLLVEPEESTYLSRLRTKGVIE</sequence>